<sequence length="766" mass="80630">MREGVGAAARGARAPRGWTGPERRLWAAARAGTWLDLDDRFGSPEPEEVRRTIRAEALRTVLTAGVGPESERRVRLRGARITGPLELRGVTCATTLILQHCLLTDPVDLTGAELPEVAFLGCRVPELRLGWLTTAGSVRVYRTEVAGPLYMTEARIGRRLTLSESRAGLVTAIGVSVGGDLDARDLVAGPVELTGARVEGRVRLGGAVVGDGGCAVRLAGANCAGDLEGAGLRAAGLVDLRTATVGGRVVLDRAELAGTGRAEPREPAGRAEKEWPGPEALLAEGLSARGDFSLRDARVRGEVRLTSAQVGGSVILSRASLENPDGWALQADRSVIGSGFFARHGFHARGALVLRDARIDGPVILSGGRIEAPDGRAFNASGINTTGGFFARDAFSCTGELRLSSAQIGGPLDLATARLSCGNSGNALEATGAAVEGDIRAAGLTATGTVDLSTIRVSGHLRMTSARLRDAATPGSGSLLLAAAAVTGSVELGEIDVDGHLDLREAEIADRVRLGGARLRGAGGRSLRATGLRAGQLRMRFAEPPGGRVTLAGAAVDALADHVASWPAEAPERGSGPIDLNGFTYQRLDSTLTVDQRLDWLARATPTFEPQPYEQLAACYRQLGREREARRVLREKLRRQHAAAGPLRRAWGWVQRIAVGYGYQPGRAVAWFTGLLVAGALWFARARCARPGQTGPGLCPVKADEHPTWDPLLYSLDLLIPVVDIGHDKAWDPVGWDKAVALGLMAAGWVLATTVIAAAGRALNRT</sequence>
<dbReference type="Proteomes" id="UP000070188">
    <property type="component" value="Unassembled WGS sequence"/>
</dbReference>
<dbReference type="AlphaFoldDB" id="A0A132MWD5"/>
<keyword evidence="1" id="KW-0812">Transmembrane</keyword>
<evidence type="ECO:0000313" key="2">
    <source>
        <dbReference type="EMBL" id="KWX02218.1"/>
    </source>
</evidence>
<dbReference type="PATRIC" id="fig|1469144.10.peg.3509"/>
<organism evidence="2 3">
    <name type="scientific">Carbonactinospora thermoautotrophica</name>
    <dbReference type="NCBI Taxonomy" id="1469144"/>
    <lineage>
        <taxon>Bacteria</taxon>
        <taxon>Bacillati</taxon>
        <taxon>Actinomycetota</taxon>
        <taxon>Actinomycetes</taxon>
        <taxon>Kitasatosporales</taxon>
        <taxon>Carbonactinosporaceae</taxon>
        <taxon>Carbonactinospora</taxon>
    </lineage>
</organism>
<reference evidence="3" key="1">
    <citation type="submission" date="2015-04" db="EMBL/GenBank/DDBJ databases">
        <title>Physiological reanalysis, assessment of diazotrophy, and genome sequences of multiple isolates of Streptomyces thermoautotrophicus.</title>
        <authorList>
            <person name="MacKellar D.C."/>
            <person name="Lieber L."/>
            <person name="Norman J."/>
            <person name="Bolger A."/>
            <person name="Tobin C."/>
            <person name="Murray J.W."/>
            <person name="Chang R."/>
            <person name="Ford T."/>
            <person name="Nguyen P.Q."/>
            <person name="Woodward J."/>
            <person name="Permingeat H."/>
            <person name="Joshi N.S."/>
            <person name="Silver P.A."/>
            <person name="Usadel B."/>
            <person name="Rutherford A.W."/>
            <person name="Friesen M."/>
            <person name="Prell J."/>
        </authorList>
    </citation>
    <scope>NUCLEOTIDE SEQUENCE [LARGE SCALE GENOMIC DNA]</scope>
    <source>
        <strain evidence="3">H1</strain>
    </source>
</reference>
<dbReference type="EMBL" id="LAXD01000001">
    <property type="protein sequence ID" value="KWX02218.1"/>
    <property type="molecule type" value="Genomic_DNA"/>
</dbReference>
<gene>
    <name evidence="2" type="ORF">LI90_3261</name>
</gene>
<dbReference type="RefSeq" id="WP_066889110.1">
    <property type="nucleotide sequence ID" value="NZ_LAXD01000001.1"/>
</dbReference>
<feature type="transmembrane region" description="Helical" evidence="1">
    <location>
        <begin position="739"/>
        <end position="760"/>
    </location>
</feature>
<evidence type="ECO:0000313" key="3">
    <source>
        <dbReference type="Proteomes" id="UP000070188"/>
    </source>
</evidence>
<dbReference type="STRING" id="1469144.LI90_3261"/>
<evidence type="ECO:0000256" key="1">
    <source>
        <dbReference type="SAM" id="Phobius"/>
    </source>
</evidence>
<protein>
    <recommendedName>
        <fullName evidence="4">Membrane-associated oxidoreductase</fullName>
    </recommendedName>
</protein>
<comment type="caution">
    <text evidence="2">The sequence shown here is derived from an EMBL/GenBank/DDBJ whole genome shotgun (WGS) entry which is preliminary data.</text>
</comment>
<evidence type="ECO:0008006" key="4">
    <source>
        <dbReference type="Google" id="ProtNLM"/>
    </source>
</evidence>
<name>A0A132MWD5_9ACTN</name>
<keyword evidence="1" id="KW-1133">Transmembrane helix</keyword>
<proteinExistence type="predicted"/>
<accession>A0A132MWD5</accession>
<keyword evidence="3" id="KW-1185">Reference proteome</keyword>
<keyword evidence="1" id="KW-0472">Membrane</keyword>